<dbReference type="EMBL" id="JACJLL010000005">
    <property type="protein sequence ID" value="MBM6818019.1"/>
    <property type="molecule type" value="Genomic_DNA"/>
</dbReference>
<dbReference type="Pfam" id="PF11104">
    <property type="entry name" value="PilM_2"/>
    <property type="match status" value="1"/>
</dbReference>
<keyword evidence="2" id="KW-1133">Transmembrane helix</keyword>
<feature type="transmembrane region" description="Helical" evidence="2">
    <location>
        <begin position="354"/>
        <end position="376"/>
    </location>
</feature>
<dbReference type="InterPro" id="IPR005883">
    <property type="entry name" value="PilM"/>
</dbReference>
<dbReference type="Gene3D" id="3.30.420.40">
    <property type="match status" value="2"/>
</dbReference>
<sequence>MALVNNKKLSIQITDTSINILIANKNKIYETHTIKLENGDCRDGNVRDKESIIKLLNDYLDVNARDVKNVSFVLRGSDIITRYTEVPILKDDALREAVSFEFKQFIPDIDDYYTNFEIVEKINTQDKKAYKILLVAAPREKIDPIVEIAEAIGKELEVIDILSNTLARVLKNSDHITSEESTGVFYFGADSSTLSIIENNILKFERNLPFGVKNIFNEVYDQITATLLDSREVTNIFENNSSVIMSFENLLSSVNNTIRYYNSEKNNKPVTNFIIICSDIVMANMEKYLEKYFELPCILVKEPFDLGIKLKFENNFPRYIACYGLLFRNSGNKLLNLNPKVISKEKKKNNIDGMLFRLPIIVLVGVILIGLIFIIMNRSITKNIMTIEEEITKYNEIVEKNSLLKAENSKMEYFIKRVKNIENSTTKTSTILAKINSYVPKEITFMSLSFSDTGSINITGESDTYSAIPEFLANLEMSEEFYNVTISYINPIEKTIEISEAAKEGANILEGNSLLPIAMAGNFNIWENLILASDDSKENNITNNDSSTNNNSNNINDSSNLNNSQESNDSNKQGSSTYNDSNSTSGEDSNDYTTSSNTITKYSFSILIEGVSKDGSEAKETE</sequence>
<evidence type="ECO:0000256" key="2">
    <source>
        <dbReference type="SAM" id="Phobius"/>
    </source>
</evidence>
<dbReference type="PANTHER" id="PTHR32432">
    <property type="entry name" value="CELL DIVISION PROTEIN FTSA-RELATED"/>
    <property type="match status" value="1"/>
</dbReference>
<dbReference type="InterPro" id="IPR007813">
    <property type="entry name" value="PilN"/>
</dbReference>
<dbReference type="Gene3D" id="3.30.1490.300">
    <property type="match status" value="1"/>
</dbReference>
<dbReference type="RefSeq" id="WP_204571753.1">
    <property type="nucleotide sequence ID" value="NZ_JACJLL010000005.1"/>
</dbReference>
<organism evidence="3 4">
    <name type="scientific">Clostridium saudiense</name>
    <dbReference type="NCBI Taxonomy" id="1414720"/>
    <lineage>
        <taxon>Bacteria</taxon>
        <taxon>Bacillati</taxon>
        <taxon>Bacillota</taxon>
        <taxon>Clostridia</taxon>
        <taxon>Eubacteriales</taxon>
        <taxon>Clostridiaceae</taxon>
        <taxon>Clostridium</taxon>
    </lineage>
</organism>
<gene>
    <name evidence="3" type="primary">pilM</name>
    <name evidence="3" type="ORF">H6A19_01485</name>
</gene>
<feature type="compositionally biased region" description="Low complexity" evidence="1">
    <location>
        <begin position="541"/>
        <end position="564"/>
    </location>
</feature>
<reference evidence="3 4" key="1">
    <citation type="journal article" date="2021" name="Sci. Rep.">
        <title>The distribution of antibiotic resistance genes in chicken gut microbiota commensals.</title>
        <authorList>
            <person name="Juricova H."/>
            <person name="Matiasovicova J."/>
            <person name="Kubasova T."/>
            <person name="Cejkova D."/>
            <person name="Rychlik I."/>
        </authorList>
    </citation>
    <scope>NUCLEOTIDE SEQUENCE [LARGE SCALE GENOMIC DNA]</scope>
    <source>
        <strain evidence="3 4">An435</strain>
    </source>
</reference>
<comment type="caution">
    <text evidence="3">The sequence shown here is derived from an EMBL/GenBank/DDBJ whole genome shotgun (WGS) entry which is preliminary data.</text>
</comment>
<feature type="compositionally biased region" description="Polar residues" evidence="1">
    <location>
        <begin position="565"/>
        <end position="596"/>
    </location>
</feature>
<dbReference type="Proteomes" id="UP000767334">
    <property type="component" value="Unassembled WGS sequence"/>
</dbReference>
<proteinExistence type="predicted"/>
<dbReference type="InterPro" id="IPR050696">
    <property type="entry name" value="FtsA/MreB"/>
</dbReference>
<keyword evidence="2" id="KW-0472">Membrane</keyword>
<accession>A0ABS2FCL9</accession>
<evidence type="ECO:0000256" key="1">
    <source>
        <dbReference type="SAM" id="MobiDB-lite"/>
    </source>
</evidence>
<feature type="region of interest" description="Disordered" evidence="1">
    <location>
        <begin position="541"/>
        <end position="596"/>
    </location>
</feature>
<evidence type="ECO:0000313" key="3">
    <source>
        <dbReference type="EMBL" id="MBM6818019.1"/>
    </source>
</evidence>
<protein>
    <submittedName>
        <fullName evidence="3">Pilus assembly protein PilM</fullName>
    </submittedName>
</protein>
<evidence type="ECO:0000313" key="4">
    <source>
        <dbReference type="Proteomes" id="UP000767334"/>
    </source>
</evidence>
<dbReference type="PANTHER" id="PTHR32432:SF3">
    <property type="entry name" value="ETHANOLAMINE UTILIZATION PROTEIN EUTJ"/>
    <property type="match status" value="1"/>
</dbReference>
<name>A0ABS2FCL9_9CLOT</name>
<dbReference type="Pfam" id="PF05137">
    <property type="entry name" value="PilN"/>
    <property type="match status" value="1"/>
</dbReference>
<keyword evidence="2" id="KW-0812">Transmembrane</keyword>
<keyword evidence="4" id="KW-1185">Reference proteome</keyword>